<dbReference type="InterPro" id="IPR000953">
    <property type="entry name" value="Chromo/chromo_shadow_dom"/>
</dbReference>
<evidence type="ECO:0000256" key="10">
    <source>
        <dbReference type="ARBA" id="ARBA00023172"/>
    </source>
</evidence>
<keyword evidence="1" id="KW-0645">Protease</keyword>
<dbReference type="InterPro" id="IPR016197">
    <property type="entry name" value="Chromo-like_dom_sf"/>
</dbReference>
<dbReference type="InterPro" id="IPR041588">
    <property type="entry name" value="Integrase_H2C2"/>
</dbReference>
<keyword evidence="7" id="KW-0695">RNA-directed DNA polymerase</keyword>
<keyword evidence="12" id="KW-0812">Transmembrane</keyword>
<keyword evidence="5" id="KW-0460">Magnesium</keyword>
<keyword evidence="12" id="KW-1133">Transmembrane helix</keyword>
<dbReference type="Gene3D" id="3.30.420.10">
    <property type="entry name" value="Ribonuclease H-like superfamily/Ribonuclease H"/>
    <property type="match status" value="1"/>
</dbReference>
<dbReference type="EMBL" id="JBJQOH010000001">
    <property type="protein sequence ID" value="KAL3699316.1"/>
    <property type="molecule type" value="Genomic_DNA"/>
</dbReference>
<dbReference type="GO" id="GO:0015074">
    <property type="term" value="P:DNA integration"/>
    <property type="evidence" value="ECO:0007669"/>
    <property type="project" value="UniProtKB-KW"/>
</dbReference>
<proteinExistence type="predicted"/>
<keyword evidence="9" id="KW-0238">DNA-binding</keyword>
<dbReference type="PROSITE" id="PS50013">
    <property type="entry name" value="CHROMO_2"/>
    <property type="match status" value="1"/>
</dbReference>
<dbReference type="CDD" id="cd00024">
    <property type="entry name" value="CD_CSD"/>
    <property type="match status" value="1"/>
</dbReference>
<keyword evidence="6" id="KW-0229">DNA integration</keyword>
<dbReference type="PROSITE" id="PS50994">
    <property type="entry name" value="INTEGRASE"/>
    <property type="match status" value="1"/>
</dbReference>
<reference evidence="15 16" key="1">
    <citation type="submission" date="2024-09" db="EMBL/GenBank/DDBJ databases">
        <title>Chromosome-scale assembly of Riccia sorocarpa.</title>
        <authorList>
            <person name="Paukszto L."/>
        </authorList>
    </citation>
    <scope>NUCLEOTIDE SEQUENCE [LARGE SCALE GENOMIC DNA]</scope>
    <source>
        <strain evidence="15">LP-2024</strain>
        <tissue evidence="15">Aerial parts of the thallus</tissue>
    </source>
</reference>
<dbReference type="Pfam" id="PF24626">
    <property type="entry name" value="SH3_Tf2-1"/>
    <property type="match status" value="1"/>
</dbReference>
<feature type="domain" description="Chromo" evidence="13">
    <location>
        <begin position="456"/>
        <end position="518"/>
    </location>
</feature>
<dbReference type="GO" id="GO:0006508">
    <property type="term" value="P:proteolysis"/>
    <property type="evidence" value="ECO:0007669"/>
    <property type="project" value="UniProtKB-KW"/>
</dbReference>
<dbReference type="GO" id="GO:0003887">
    <property type="term" value="F:DNA-directed DNA polymerase activity"/>
    <property type="evidence" value="ECO:0007669"/>
    <property type="project" value="UniProtKB-KW"/>
</dbReference>
<feature type="transmembrane region" description="Helical" evidence="12">
    <location>
        <begin position="1037"/>
        <end position="1054"/>
    </location>
</feature>
<dbReference type="SMART" id="SM00298">
    <property type="entry name" value="CHROMO"/>
    <property type="match status" value="1"/>
</dbReference>
<keyword evidence="10" id="KW-0233">DNA recombination</keyword>
<evidence type="ECO:0000256" key="8">
    <source>
        <dbReference type="ARBA" id="ARBA00022932"/>
    </source>
</evidence>
<dbReference type="PANTHER" id="PTHR37984:SF5">
    <property type="entry name" value="PROTEIN NYNRIN-LIKE"/>
    <property type="match status" value="1"/>
</dbReference>
<dbReference type="Proteomes" id="UP001633002">
    <property type="component" value="Unassembled WGS sequence"/>
</dbReference>
<keyword evidence="4" id="KW-0378">Hydrolase</keyword>
<gene>
    <name evidence="15" type="ORF">R1sor_017338</name>
</gene>
<dbReference type="AlphaFoldDB" id="A0ABD3I7M9"/>
<dbReference type="Gene3D" id="1.10.340.70">
    <property type="match status" value="1"/>
</dbReference>
<name>A0ABD3I7M9_9MARC</name>
<evidence type="ECO:0000256" key="2">
    <source>
        <dbReference type="ARBA" id="ARBA00022723"/>
    </source>
</evidence>
<sequence length="1055" mass="117588">MTIMYVEGRKQLADALTRMPVVNHITTDVKVDADFWIKLVNATKIDEEIVRAQNRKGVSTNQGIVFKEGRVWIPQEVSLRHTILAECHDSAVVGHVGIEKTLETLQRIFYWPKMKEDTATYVRSCRECQQIKATNQSPAGLLQPLPIPSKRWEHVSMDLVCELPMTKTGFDSIVVFVDKLSKMIHLCPTRKDVSAPELAQLYLRTVVRHHGLSQVIITDRGTQFTSLFWRTLFGLFKTKLAFSTAYHPQTDGQTERANRTIEDMLRAFTMEEQESWDNLLPLVEFAYNNSTNSSTSVSPFFLMYGEHPLTHAALLGRSSLTPITTKVEAVNEFVNRIQEGVARAKTKLQIAQNRQKQYADLHRRHEEFEVGEKVWLSTTNLKLIGCRKLNPRFVGPFTIKRRIGTVAYELDLPSTMRIHPVFHVSLLRRYVSRPPELGAANDARPPPDLIEGEEEFEVERILQKRTRGLRGQRVEYLVQWKGYPLYEATWEPVANLSNSPLLIQAFEQQSSNEDVAKECSCWGIPDLTIQISVYATCYTDRTAEGGITSDWLRVDDVVSVLTKQRRTVGVHYVGAGVQPRVEEPRVDLPMRVLPQVPLKPPPLAPLQPVAAPVPVAVPVAAPRDARQQPAGNRDPMDAIDALTRQMRELRVEIAGLRRDAPVPAAAAPARPRDGPRRCIWCDSLDHMRAECTELAAAVRDRVVHYQDGRLHLSATGEPLMTRWGRGGMRSFLPRHAGAGVVVAVPPAVVAAPVPARAVVPLPEANIFASQAISASFGCSSGTSVASSQLSIEELRRGAESIRRAIGWNDFVEVGTIHAFLDKKKHVTWEDAIVEEKRRRDEAELDASPPDVAGPRVTRRRGGDIAADVPSSSRTPPPPPGPMEDVRRNAPAKGRDQKAITQEKNKAPAYKLAADIETTTNLKAILEKGILDPRVEFSLRDILGIAKREFHELIIDVIKRKRQTISEEVATQIAYASDDDVGAAYDADVCVGESEIGEKHVALVAGPATVEADEDDEEKGAPPTGMSSGLELLMRGRFSWVVWLSLLLLLLILVLR</sequence>
<dbReference type="GO" id="GO:0046872">
    <property type="term" value="F:metal ion binding"/>
    <property type="evidence" value="ECO:0007669"/>
    <property type="project" value="UniProtKB-KW"/>
</dbReference>
<dbReference type="SUPFAM" id="SSF53098">
    <property type="entry name" value="Ribonuclease H-like"/>
    <property type="match status" value="1"/>
</dbReference>
<dbReference type="InterPro" id="IPR012337">
    <property type="entry name" value="RNaseH-like_sf"/>
</dbReference>
<evidence type="ECO:0000256" key="11">
    <source>
        <dbReference type="SAM" id="MobiDB-lite"/>
    </source>
</evidence>
<comment type="caution">
    <text evidence="15">The sequence shown here is derived from an EMBL/GenBank/DDBJ whole genome shotgun (WGS) entry which is preliminary data.</text>
</comment>
<feature type="domain" description="Integrase catalytic" evidence="14">
    <location>
        <begin position="142"/>
        <end position="307"/>
    </location>
</feature>
<keyword evidence="3" id="KW-0064">Aspartyl protease</keyword>
<evidence type="ECO:0000256" key="3">
    <source>
        <dbReference type="ARBA" id="ARBA00022750"/>
    </source>
</evidence>
<organism evidence="15 16">
    <name type="scientific">Riccia sorocarpa</name>
    <dbReference type="NCBI Taxonomy" id="122646"/>
    <lineage>
        <taxon>Eukaryota</taxon>
        <taxon>Viridiplantae</taxon>
        <taxon>Streptophyta</taxon>
        <taxon>Embryophyta</taxon>
        <taxon>Marchantiophyta</taxon>
        <taxon>Marchantiopsida</taxon>
        <taxon>Marchantiidae</taxon>
        <taxon>Marchantiales</taxon>
        <taxon>Ricciaceae</taxon>
        <taxon>Riccia</taxon>
    </lineage>
</organism>
<dbReference type="GO" id="GO:0003677">
    <property type="term" value="F:DNA binding"/>
    <property type="evidence" value="ECO:0007669"/>
    <property type="project" value="UniProtKB-KW"/>
</dbReference>
<dbReference type="GO" id="GO:0004190">
    <property type="term" value="F:aspartic-type endopeptidase activity"/>
    <property type="evidence" value="ECO:0007669"/>
    <property type="project" value="UniProtKB-KW"/>
</dbReference>
<dbReference type="InterPro" id="IPR001584">
    <property type="entry name" value="Integrase_cat-core"/>
</dbReference>
<keyword evidence="12" id="KW-0472">Membrane</keyword>
<feature type="region of interest" description="Disordered" evidence="11">
    <location>
        <begin position="838"/>
        <end position="905"/>
    </location>
</feature>
<evidence type="ECO:0000256" key="5">
    <source>
        <dbReference type="ARBA" id="ARBA00022842"/>
    </source>
</evidence>
<keyword evidence="8" id="KW-0548">Nucleotidyltransferase</keyword>
<feature type="compositionally biased region" description="Basic and acidic residues" evidence="11">
    <location>
        <begin position="883"/>
        <end position="905"/>
    </location>
</feature>
<dbReference type="GO" id="GO:0003964">
    <property type="term" value="F:RNA-directed DNA polymerase activity"/>
    <property type="evidence" value="ECO:0007669"/>
    <property type="project" value="UniProtKB-KW"/>
</dbReference>
<dbReference type="Pfam" id="PF00385">
    <property type="entry name" value="Chromo"/>
    <property type="match status" value="1"/>
</dbReference>
<protein>
    <submittedName>
        <fullName evidence="15">Uncharacterized protein</fullName>
    </submittedName>
</protein>
<evidence type="ECO:0000256" key="12">
    <source>
        <dbReference type="SAM" id="Phobius"/>
    </source>
</evidence>
<dbReference type="PANTHER" id="PTHR37984">
    <property type="entry name" value="PROTEIN CBG26694"/>
    <property type="match status" value="1"/>
</dbReference>
<dbReference type="GO" id="GO:0006310">
    <property type="term" value="P:DNA recombination"/>
    <property type="evidence" value="ECO:0007669"/>
    <property type="project" value="UniProtKB-KW"/>
</dbReference>
<dbReference type="InterPro" id="IPR056924">
    <property type="entry name" value="SH3_Tf2-1"/>
</dbReference>
<evidence type="ECO:0000256" key="4">
    <source>
        <dbReference type="ARBA" id="ARBA00022801"/>
    </source>
</evidence>
<dbReference type="InterPro" id="IPR023780">
    <property type="entry name" value="Chromo_domain"/>
</dbReference>
<dbReference type="FunFam" id="1.10.340.70:FF:000001">
    <property type="entry name" value="Retrovirus-related Pol polyprotein from transposon gypsy-like Protein"/>
    <property type="match status" value="1"/>
</dbReference>
<dbReference type="InterPro" id="IPR050951">
    <property type="entry name" value="Retrovirus_Pol_polyprotein"/>
</dbReference>
<keyword evidence="2" id="KW-0479">Metal-binding</keyword>
<keyword evidence="8" id="KW-0808">Transferase</keyword>
<accession>A0ABD3I7M9</accession>
<keyword evidence="16" id="KW-1185">Reference proteome</keyword>
<evidence type="ECO:0000259" key="14">
    <source>
        <dbReference type="PROSITE" id="PS50994"/>
    </source>
</evidence>
<evidence type="ECO:0000259" key="13">
    <source>
        <dbReference type="PROSITE" id="PS50013"/>
    </source>
</evidence>
<evidence type="ECO:0000256" key="6">
    <source>
        <dbReference type="ARBA" id="ARBA00022908"/>
    </source>
</evidence>
<evidence type="ECO:0000313" key="15">
    <source>
        <dbReference type="EMBL" id="KAL3699316.1"/>
    </source>
</evidence>
<evidence type="ECO:0000256" key="7">
    <source>
        <dbReference type="ARBA" id="ARBA00022918"/>
    </source>
</evidence>
<keyword evidence="8" id="KW-0239">DNA-directed DNA polymerase</keyword>
<dbReference type="Gene3D" id="2.40.50.40">
    <property type="match status" value="1"/>
</dbReference>
<evidence type="ECO:0000256" key="1">
    <source>
        <dbReference type="ARBA" id="ARBA00022670"/>
    </source>
</evidence>
<evidence type="ECO:0000256" key="9">
    <source>
        <dbReference type="ARBA" id="ARBA00023125"/>
    </source>
</evidence>
<dbReference type="InterPro" id="IPR036397">
    <property type="entry name" value="RNaseH_sf"/>
</dbReference>
<evidence type="ECO:0000313" key="16">
    <source>
        <dbReference type="Proteomes" id="UP001633002"/>
    </source>
</evidence>
<dbReference type="FunFam" id="3.30.420.10:FF:000032">
    <property type="entry name" value="Retrovirus-related Pol polyprotein from transposon 297-like Protein"/>
    <property type="match status" value="1"/>
</dbReference>
<dbReference type="SUPFAM" id="SSF54160">
    <property type="entry name" value="Chromo domain-like"/>
    <property type="match status" value="1"/>
</dbReference>
<dbReference type="Pfam" id="PF17921">
    <property type="entry name" value="Integrase_H2C2"/>
    <property type="match status" value="1"/>
</dbReference>